<evidence type="ECO:0000259" key="7">
    <source>
        <dbReference type="Pfam" id="PF03328"/>
    </source>
</evidence>
<gene>
    <name evidence="8" type="ORF">FHP25_12265</name>
</gene>
<dbReference type="GO" id="GO:0000287">
    <property type="term" value="F:magnesium ion binding"/>
    <property type="evidence" value="ECO:0007669"/>
    <property type="project" value="TreeGrafter"/>
</dbReference>
<comment type="cofactor">
    <cofactor evidence="1">
        <name>Mg(2+)</name>
        <dbReference type="ChEBI" id="CHEBI:18420"/>
    </cofactor>
</comment>
<evidence type="ECO:0000256" key="1">
    <source>
        <dbReference type="ARBA" id="ARBA00001946"/>
    </source>
</evidence>
<dbReference type="InterPro" id="IPR040442">
    <property type="entry name" value="Pyrv_kinase-like_dom_sf"/>
</dbReference>
<dbReference type="RefSeq" id="WP_147847263.1">
    <property type="nucleotide sequence ID" value="NZ_VDUZ01000011.1"/>
</dbReference>
<evidence type="ECO:0000313" key="9">
    <source>
        <dbReference type="Proteomes" id="UP000321638"/>
    </source>
</evidence>
<keyword evidence="4 6" id="KW-0460">Magnesium</keyword>
<dbReference type="PANTHER" id="PTHR32308">
    <property type="entry name" value="LYASE BETA SUBUNIT, PUTATIVE (AFU_ORTHOLOGUE AFUA_4G13030)-RELATED"/>
    <property type="match status" value="1"/>
</dbReference>
<feature type="binding site" evidence="6">
    <location>
        <position position="134"/>
    </location>
    <ligand>
        <name>Mg(2+)</name>
        <dbReference type="ChEBI" id="CHEBI:18420"/>
    </ligand>
</feature>
<proteinExistence type="inferred from homology"/>
<dbReference type="Pfam" id="PF03328">
    <property type="entry name" value="HpcH_HpaI"/>
    <property type="match status" value="1"/>
</dbReference>
<keyword evidence="9" id="KW-1185">Reference proteome</keyword>
<keyword evidence="8" id="KW-0456">Lyase</keyword>
<dbReference type="SUPFAM" id="SSF51621">
    <property type="entry name" value="Phosphoenolpyruvate/pyruvate domain"/>
    <property type="match status" value="1"/>
</dbReference>
<feature type="binding site" evidence="5">
    <location>
        <position position="134"/>
    </location>
    <ligand>
        <name>substrate</name>
    </ligand>
</feature>
<dbReference type="InterPro" id="IPR011206">
    <property type="entry name" value="Citrate_lyase_beta/mcl1/mcl2"/>
</dbReference>
<sequence length="290" mass="30570">MNTCTANLPRVIAARSLLFAPASRPGLLDKALAAGADIVCADLEDAVAPDAKDAARSAGVAFISAPHVSSAPRRAVRINSLRCRTGLHDMLALQDTAPAAATICLPKVESGEEVRWAADLLRAAPGTRLAAFIETAQGLERAFEIARSSPRLDFLVFGAVDFCADMNMPLEDEALAYARGRLAHAARAGGIDLLDVPCVDFSNRAEVERQARLARRLGFSGKTAIHPGNVGIINAVFSATQAEIEEAKAIVAAFEGSRGGVTTWRGKLVEEPVVKRMVKLLQAHAGAGRG</sequence>
<dbReference type="AlphaFoldDB" id="A0A5C8PQA5"/>
<dbReference type="GO" id="GO:0016829">
    <property type="term" value="F:lyase activity"/>
    <property type="evidence" value="ECO:0007669"/>
    <property type="project" value="UniProtKB-KW"/>
</dbReference>
<dbReference type="InterPro" id="IPR015813">
    <property type="entry name" value="Pyrv/PenolPyrv_kinase-like_dom"/>
</dbReference>
<accession>A0A5C8PQA5</accession>
<feature type="binding site" evidence="5">
    <location>
        <position position="77"/>
    </location>
    <ligand>
        <name>substrate</name>
    </ligand>
</feature>
<evidence type="ECO:0000256" key="2">
    <source>
        <dbReference type="ARBA" id="ARBA00005568"/>
    </source>
</evidence>
<evidence type="ECO:0000256" key="4">
    <source>
        <dbReference type="ARBA" id="ARBA00022842"/>
    </source>
</evidence>
<dbReference type="Gene3D" id="3.20.20.60">
    <property type="entry name" value="Phosphoenolpyruvate-binding domains"/>
    <property type="match status" value="1"/>
</dbReference>
<dbReference type="EMBL" id="VDUZ01000011">
    <property type="protein sequence ID" value="TXL76414.1"/>
    <property type="molecule type" value="Genomic_DNA"/>
</dbReference>
<protein>
    <submittedName>
        <fullName evidence="8">CoA ester lyase</fullName>
    </submittedName>
</protein>
<feature type="binding site" evidence="6">
    <location>
        <position position="161"/>
    </location>
    <ligand>
        <name>Mg(2+)</name>
        <dbReference type="ChEBI" id="CHEBI:18420"/>
    </ligand>
</feature>
<comment type="caution">
    <text evidence="8">The sequence shown here is derived from an EMBL/GenBank/DDBJ whole genome shotgun (WGS) entry which is preliminary data.</text>
</comment>
<name>A0A5C8PQA5_9HYPH</name>
<comment type="similarity">
    <text evidence="2">Belongs to the HpcH/HpaI aldolase family.</text>
</comment>
<dbReference type="PANTHER" id="PTHR32308:SF0">
    <property type="entry name" value="HPCH_HPAI ALDOLASE_CITRATE LYASE DOMAIN-CONTAINING PROTEIN"/>
    <property type="match status" value="1"/>
</dbReference>
<evidence type="ECO:0000256" key="5">
    <source>
        <dbReference type="PIRSR" id="PIRSR015582-1"/>
    </source>
</evidence>
<evidence type="ECO:0000313" key="8">
    <source>
        <dbReference type="EMBL" id="TXL76414.1"/>
    </source>
</evidence>
<evidence type="ECO:0000256" key="6">
    <source>
        <dbReference type="PIRSR" id="PIRSR015582-2"/>
    </source>
</evidence>
<evidence type="ECO:0000256" key="3">
    <source>
        <dbReference type="ARBA" id="ARBA00022723"/>
    </source>
</evidence>
<dbReference type="InterPro" id="IPR005000">
    <property type="entry name" value="Aldolase/citrate-lyase_domain"/>
</dbReference>
<keyword evidence="3 6" id="KW-0479">Metal-binding</keyword>
<dbReference type="OrthoDB" id="9800547at2"/>
<dbReference type="Proteomes" id="UP000321638">
    <property type="component" value="Unassembled WGS sequence"/>
</dbReference>
<feature type="domain" description="HpcH/HpaI aldolase/citrate lyase" evidence="7">
    <location>
        <begin position="15"/>
        <end position="227"/>
    </location>
</feature>
<organism evidence="8 9">
    <name type="scientific">Vineibacter terrae</name>
    <dbReference type="NCBI Taxonomy" id="2586908"/>
    <lineage>
        <taxon>Bacteria</taxon>
        <taxon>Pseudomonadati</taxon>
        <taxon>Pseudomonadota</taxon>
        <taxon>Alphaproteobacteria</taxon>
        <taxon>Hyphomicrobiales</taxon>
        <taxon>Vineibacter</taxon>
    </lineage>
</organism>
<dbReference type="PIRSF" id="PIRSF015582">
    <property type="entry name" value="Cit_lyase_B"/>
    <property type="match status" value="1"/>
</dbReference>
<dbReference type="GO" id="GO:0006107">
    <property type="term" value="P:oxaloacetate metabolic process"/>
    <property type="evidence" value="ECO:0007669"/>
    <property type="project" value="TreeGrafter"/>
</dbReference>
<reference evidence="8 9" key="1">
    <citation type="submission" date="2019-06" db="EMBL/GenBank/DDBJ databases">
        <title>New taxonomy in bacterial strain CC-CFT640, isolated from vineyard.</title>
        <authorList>
            <person name="Lin S.-Y."/>
            <person name="Tsai C.-F."/>
            <person name="Young C.-C."/>
        </authorList>
    </citation>
    <scope>NUCLEOTIDE SEQUENCE [LARGE SCALE GENOMIC DNA]</scope>
    <source>
        <strain evidence="8 9">CC-CFT640</strain>
    </source>
</reference>